<sequence length="101" mass="11537">MEWTRHAFMKDELGLDLEQEFTEGRIHMILEYTMKFKKSLQKGDEMQVTCSVAENEKKNRINFVQQILVNGSVYAEAVFVATCLVKGRPSVPDVVKNALAN</sequence>
<reference evidence="1 2" key="1">
    <citation type="journal article" date="2014" name="Genome Biol. Evol.">
        <title>The genome of the myxosporean Thelohanellus kitauei shows adaptations to nutrient acquisition within its fish host.</title>
        <authorList>
            <person name="Yang Y."/>
            <person name="Xiong J."/>
            <person name="Zhou Z."/>
            <person name="Huo F."/>
            <person name="Miao W."/>
            <person name="Ran C."/>
            <person name="Liu Y."/>
            <person name="Zhang J."/>
            <person name="Feng J."/>
            <person name="Wang M."/>
            <person name="Wang M."/>
            <person name="Wang L."/>
            <person name="Yao B."/>
        </authorList>
    </citation>
    <scope>NUCLEOTIDE SEQUENCE [LARGE SCALE GENOMIC DNA]</scope>
    <source>
        <strain evidence="1">Wuqing</strain>
    </source>
</reference>
<evidence type="ECO:0000313" key="1">
    <source>
        <dbReference type="EMBL" id="KII72299.1"/>
    </source>
</evidence>
<evidence type="ECO:0008006" key="3">
    <source>
        <dbReference type="Google" id="ProtNLM"/>
    </source>
</evidence>
<dbReference type="Gene3D" id="3.10.129.10">
    <property type="entry name" value="Hotdog Thioesterase"/>
    <property type="match status" value="1"/>
</dbReference>
<evidence type="ECO:0000313" key="2">
    <source>
        <dbReference type="Proteomes" id="UP000031668"/>
    </source>
</evidence>
<dbReference type="SUPFAM" id="SSF54637">
    <property type="entry name" value="Thioesterase/thiol ester dehydrase-isomerase"/>
    <property type="match status" value="1"/>
</dbReference>
<dbReference type="InterPro" id="IPR029069">
    <property type="entry name" value="HotDog_dom_sf"/>
</dbReference>
<protein>
    <recommendedName>
        <fullName evidence="3">Thioesterase domain-containing protein</fullName>
    </recommendedName>
</protein>
<name>A0A0C2J391_THEKT</name>
<dbReference type="EMBL" id="JWZT01001304">
    <property type="protein sequence ID" value="KII72299.1"/>
    <property type="molecule type" value="Genomic_DNA"/>
</dbReference>
<proteinExistence type="predicted"/>
<dbReference type="Pfam" id="PF13279">
    <property type="entry name" value="4HBT_2"/>
    <property type="match status" value="1"/>
</dbReference>
<gene>
    <name evidence="1" type="ORF">RF11_05048</name>
</gene>
<organism evidence="1 2">
    <name type="scientific">Thelohanellus kitauei</name>
    <name type="common">Myxosporean</name>
    <dbReference type="NCBI Taxonomy" id="669202"/>
    <lineage>
        <taxon>Eukaryota</taxon>
        <taxon>Metazoa</taxon>
        <taxon>Cnidaria</taxon>
        <taxon>Myxozoa</taxon>
        <taxon>Myxosporea</taxon>
        <taxon>Bivalvulida</taxon>
        <taxon>Platysporina</taxon>
        <taxon>Myxobolidae</taxon>
        <taxon>Thelohanellus</taxon>
    </lineage>
</organism>
<dbReference type="Proteomes" id="UP000031668">
    <property type="component" value="Unassembled WGS sequence"/>
</dbReference>
<comment type="caution">
    <text evidence="1">The sequence shown here is derived from an EMBL/GenBank/DDBJ whole genome shotgun (WGS) entry which is preliminary data.</text>
</comment>
<accession>A0A0C2J391</accession>
<dbReference type="AlphaFoldDB" id="A0A0C2J391"/>
<keyword evidence="2" id="KW-1185">Reference proteome</keyword>